<evidence type="ECO:0000313" key="2">
    <source>
        <dbReference type="Proteomes" id="UP000271162"/>
    </source>
</evidence>
<evidence type="ECO:0000313" key="3">
    <source>
        <dbReference type="WBParaSite" id="NBR_0001236301-mRNA-1"/>
    </source>
</evidence>
<proteinExistence type="predicted"/>
<protein>
    <submittedName>
        <fullName evidence="1 3">Uncharacterized protein</fullName>
    </submittedName>
</protein>
<dbReference type="EMBL" id="UYSL01020735">
    <property type="protein sequence ID" value="VDL75953.1"/>
    <property type="molecule type" value="Genomic_DNA"/>
</dbReference>
<sequence>MVFVVKCQLQSAQLAFRWKFVRVVSYDGSQSKIEHRTILLQNYRLPLPKVPLLTSPLNFLIIIVDLEREHFTRKNYPEFLSDTEDADVFLLLLFEIKVVEKRKEKNEEKEENKNDALL</sequence>
<evidence type="ECO:0000313" key="1">
    <source>
        <dbReference type="EMBL" id="VDL75953.1"/>
    </source>
</evidence>
<name>A0A0N4Y841_NIPBR</name>
<reference evidence="1 2" key="2">
    <citation type="submission" date="2018-11" db="EMBL/GenBank/DDBJ databases">
        <authorList>
            <consortium name="Pathogen Informatics"/>
        </authorList>
    </citation>
    <scope>NUCLEOTIDE SEQUENCE [LARGE SCALE GENOMIC DNA]</scope>
</reference>
<organism evidence="3">
    <name type="scientific">Nippostrongylus brasiliensis</name>
    <name type="common">Rat hookworm</name>
    <dbReference type="NCBI Taxonomy" id="27835"/>
    <lineage>
        <taxon>Eukaryota</taxon>
        <taxon>Metazoa</taxon>
        <taxon>Ecdysozoa</taxon>
        <taxon>Nematoda</taxon>
        <taxon>Chromadorea</taxon>
        <taxon>Rhabditida</taxon>
        <taxon>Rhabditina</taxon>
        <taxon>Rhabditomorpha</taxon>
        <taxon>Strongyloidea</taxon>
        <taxon>Heligmosomidae</taxon>
        <taxon>Nippostrongylus</taxon>
    </lineage>
</organism>
<dbReference type="WBParaSite" id="NBR_0001236301-mRNA-1">
    <property type="protein sequence ID" value="NBR_0001236301-mRNA-1"/>
    <property type="gene ID" value="NBR_0001236301"/>
</dbReference>
<dbReference type="AlphaFoldDB" id="A0A0N4Y841"/>
<gene>
    <name evidence="1" type="ORF">NBR_LOCUS12364</name>
</gene>
<keyword evidence="2" id="KW-1185">Reference proteome</keyword>
<accession>A0A0N4Y841</accession>
<reference evidence="3" key="1">
    <citation type="submission" date="2017-02" db="UniProtKB">
        <authorList>
            <consortium name="WormBaseParasite"/>
        </authorList>
    </citation>
    <scope>IDENTIFICATION</scope>
</reference>
<dbReference type="Proteomes" id="UP000271162">
    <property type="component" value="Unassembled WGS sequence"/>
</dbReference>